<evidence type="ECO:0000313" key="16">
    <source>
        <dbReference type="Proteomes" id="UP000554482"/>
    </source>
</evidence>
<sequence>MQRLSHCRSILQSTVHTSLLQVYCRFSVSTLHPGQDVVAAALVSAGAYCLVLFFDNLTERNLIKQSLSRKVVHILSGSLFMLSWPIFRLVVNGLSLATDEGLVKSVTREGNPKELLRGPLYYVLMLITSAVLFWRESPVGMIALAMMCGGDGFADIIGRRFGSVKIPYNQHKSLAGSFAMFIFGFLFSIMMLYYFSTLGFFQLDWSSTVEKVALVALVATIVESLPTTEVVDDNITVPLSTMLMAVMFFG</sequence>
<feature type="transmembrane region" description="Helical" evidence="14">
    <location>
        <begin position="174"/>
        <end position="195"/>
    </location>
</feature>
<feature type="transmembrane region" description="Helical" evidence="14">
    <location>
        <begin position="115"/>
        <end position="134"/>
    </location>
</feature>
<accession>A0A7J6W5Z0</accession>
<dbReference type="EC" id="2.7.1.182" evidence="12"/>
<organism evidence="15 16">
    <name type="scientific">Thalictrum thalictroides</name>
    <name type="common">Rue-anemone</name>
    <name type="synonym">Anemone thalictroides</name>
    <dbReference type="NCBI Taxonomy" id="46969"/>
    <lineage>
        <taxon>Eukaryota</taxon>
        <taxon>Viridiplantae</taxon>
        <taxon>Streptophyta</taxon>
        <taxon>Embryophyta</taxon>
        <taxon>Tracheophyta</taxon>
        <taxon>Spermatophyta</taxon>
        <taxon>Magnoliopsida</taxon>
        <taxon>Ranunculales</taxon>
        <taxon>Ranunculaceae</taxon>
        <taxon>Thalictroideae</taxon>
        <taxon>Thalictrum</taxon>
    </lineage>
</organism>
<keyword evidence="16" id="KW-1185">Reference proteome</keyword>
<evidence type="ECO:0000256" key="12">
    <source>
        <dbReference type="ARBA" id="ARBA00039024"/>
    </source>
</evidence>
<dbReference type="OrthoDB" id="5673at2759"/>
<dbReference type="GO" id="GO:0031969">
    <property type="term" value="C:chloroplast membrane"/>
    <property type="evidence" value="ECO:0007669"/>
    <property type="project" value="UniProtKB-SubCell"/>
</dbReference>
<gene>
    <name evidence="15" type="ORF">FRX31_017635</name>
</gene>
<evidence type="ECO:0000256" key="4">
    <source>
        <dbReference type="ARBA" id="ARBA00022640"/>
    </source>
</evidence>
<dbReference type="InterPro" id="IPR039606">
    <property type="entry name" value="Phytol/farnesol_kinase"/>
</dbReference>
<evidence type="ECO:0000313" key="15">
    <source>
        <dbReference type="EMBL" id="KAF5192776.1"/>
    </source>
</evidence>
<keyword evidence="5" id="KW-0808">Transferase</keyword>
<reference evidence="15 16" key="1">
    <citation type="submission" date="2020-06" db="EMBL/GenBank/DDBJ databases">
        <title>Transcriptomic and genomic resources for Thalictrum thalictroides and T. hernandezii: Facilitating candidate gene discovery in an emerging model plant lineage.</title>
        <authorList>
            <person name="Arias T."/>
            <person name="Riano-Pachon D.M."/>
            <person name="Di Stilio V.S."/>
        </authorList>
    </citation>
    <scope>NUCLEOTIDE SEQUENCE [LARGE SCALE GENOMIC DNA]</scope>
    <source>
        <strain evidence="16">cv. WT478/WT964</strain>
        <tissue evidence="15">Leaves</tissue>
    </source>
</reference>
<name>A0A7J6W5Z0_THATH</name>
<dbReference type="PANTHER" id="PTHR32523">
    <property type="entry name" value="PHYTOL KINASE 1, CHLOROPLASTIC"/>
    <property type="match status" value="1"/>
</dbReference>
<evidence type="ECO:0000256" key="11">
    <source>
        <dbReference type="ARBA" id="ARBA00024015"/>
    </source>
</evidence>
<protein>
    <recommendedName>
        <fullName evidence="12">phytol kinase</fullName>
        <ecNumber evidence="12">2.7.1.182</ecNumber>
    </recommendedName>
</protein>
<evidence type="ECO:0000256" key="3">
    <source>
        <dbReference type="ARBA" id="ARBA00022528"/>
    </source>
</evidence>
<keyword evidence="3" id="KW-0150">Chloroplast</keyword>
<dbReference type="GO" id="GO:0010276">
    <property type="term" value="F:phytol kinase activity"/>
    <property type="evidence" value="ECO:0007669"/>
    <property type="project" value="UniProtKB-EC"/>
</dbReference>
<evidence type="ECO:0000256" key="8">
    <source>
        <dbReference type="ARBA" id="ARBA00022946"/>
    </source>
</evidence>
<comment type="similarity">
    <text evidence="2">Belongs to the polyprenol kinase family.</text>
</comment>
<keyword evidence="6 14" id="KW-0812">Transmembrane</keyword>
<evidence type="ECO:0000256" key="10">
    <source>
        <dbReference type="ARBA" id="ARBA00023136"/>
    </source>
</evidence>
<comment type="pathway">
    <text evidence="11">Cofactor biosynthesis; tocopherol biosynthesis.</text>
</comment>
<dbReference type="PANTHER" id="PTHR32523:SF8">
    <property type="entry name" value="DOLICHOL KINASE"/>
    <property type="match status" value="1"/>
</dbReference>
<feature type="transmembrane region" description="Helical" evidence="14">
    <location>
        <begin position="140"/>
        <end position="162"/>
    </location>
</feature>
<dbReference type="EMBL" id="JABWDY010020931">
    <property type="protein sequence ID" value="KAF5192776.1"/>
    <property type="molecule type" value="Genomic_DNA"/>
</dbReference>
<evidence type="ECO:0000256" key="1">
    <source>
        <dbReference type="ARBA" id="ARBA00004508"/>
    </source>
</evidence>
<evidence type="ECO:0000256" key="5">
    <source>
        <dbReference type="ARBA" id="ARBA00022679"/>
    </source>
</evidence>
<keyword evidence="8" id="KW-0809">Transit peptide</keyword>
<dbReference type="Proteomes" id="UP000554482">
    <property type="component" value="Unassembled WGS sequence"/>
</dbReference>
<feature type="transmembrane region" description="Helical" evidence="14">
    <location>
        <begin position="37"/>
        <end position="54"/>
    </location>
</feature>
<dbReference type="GO" id="GO:0010189">
    <property type="term" value="P:vitamin E biosynthetic process"/>
    <property type="evidence" value="ECO:0007669"/>
    <property type="project" value="TreeGrafter"/>
</dbReference>
<evidence type="ECO:0000256" key="2">
    <source>
        <dbReference type="ARBA" id="ARBA00010794"/>
    </source>
</evidence>
<dbReference type="AlphaFoldDB" id="A0A7J6W5Z0"/>
<comment type="catalytic activity">
    <reaction evidence="13">
        <text>phytol + CTP = phytyl phosphate + CDP + H(+)</text>
        <dbReference type="Rhea" id="RHEA:38055"/>
        <dbReference type="ChEBI" id="CHEBI:15378"/>
        <dbReference type="ChEBI" id="CHEBI:17327"/>
        <dbReference type="ChEBI" id="CHEBI:37563"/>
        <dbReference type="ChEBI" id="CHEBI:58069"/>
        <dbReference type="ChEBI" id="CHEBI:75483"/>
        <dbReference type="EC" id="2.7.1.182"/>
    </reaction>
</comment>
<evidence type="ECO:0000256" key="13">
    <source>
        <dbReference type="ARBA" id="ARBA00048889"/>
    </source>
</evidence>
<comment type="subcellular location">
    <subcellularLocation>
        <location evidence="1">Plastid</location>
        <location evidence="1">Chloroplast membrane</location>
        <topology evidence="1">Multi-pass membrane protein</topology>
    </subcellularLocation>
</comment>
<evidence type="ECO:0000256" key="14">
    <source>
        <dbReference type="SAM" id="Phobius"/>
    </source>
</evidence>
<evidence type="ECO:0000256" key="9">
    <source>
        <dbReference type="ARBA" id="ARBA00022989"/>
    </source>
</evidence>
<evidence type="ECO:0000256" key="7">
    <source>
        <dbReference type="ARBA" id="ARBA00022777"/>
    </source>
</evidence>
<keyword evidence="9 14" id="KW-1133">Transmembrane helix</keyword>
<keyword evidence="7 15" id="KW-0418">Kinase</keyword>
<proteinExistence type="inferred from homology"/>
<evidence type="ECO:0000256" key="6">
    <source>
        <dbReference type="ARBA" id="ARBA00022692"/>
    </source>
</evidence>
<comment type="caution">
    <text evidence="15">The sequence shown here is derived from an EMBL/GenBank/DDBJ whole genome shotgun (WGS) entry which is preliminary data.</text>
</comment>
<keyword evidence="4" id="KW-0934">Plastid</keyword>
<keyword evidence="10 14" id="KW-0472">Membrane</keyword>